<name>A0A6P1Q5L4_9GAMM</name>
<dbReference type="GO" id="GO:0006885">
    <property type="term" value="P:regulation of pH"/>
    <property type="evidence" value="ECO:0007669"/>
    <property type="project" value="UniProtKB-UniRule"/>
</dbReference>
<evidence type="ECO:0000256" key="3">
    <source>
        <dbReference type="ARBA" id="ARBA00022692"/>
    </source>
</evidence>
<feature type="transmembrane region" description="Helical" evidence="7">
    <location>
        <begin position="179"/>
        <end position="198"/>
    </location>
</feature>
<keyword evidence="7" id="KW-0813">Transport</keyword>
<evidence type="ECO:0000256" key="7">
    <source>
        <dbReference type="HAMAP-Rule" id="MF_01844"/>
    </source>
</evidence>
<feature type="transmembrane region" description="Helical" evidence="7">
    <location>
        <begin position="96"/>
        <end position="113"/>
    </location>
</feature>
<dbReference type="AlphaFoldDB" id="A0A6P1Q5L4"/>
<evidence type="ECO:0000313" key="8">
    <source>
        <dbReference type="EMBL" id="QHM73963.1"/>
    </source>
</evidence>
<keyword evidence="5 7" id="KW-0472">Membrane</keyword>
<comment type="subcellular location">
    <subcellularLocation>
        <location evidence="1">Cell inner membrane</location>
        <topology evidence="1">Multi-pass membrane protein</topology>
    </subcellularLocation>
    <subcellularLocation>
        <location evidence="7">Cell membrane</location>
        <topology evidence="7">Multi-pass membrane protein</topology>
    </subcellularLocation>
</comment>
<feature type="transmembrane region" description="Helical" evidence="7">
    <location>
        <begin position="355"/>
        <end position="378"/>
    </location>
</feature>
<organism evidence="8 9">
    <name type="scientific">Mixta intestinalis</name>
    <dbReference type="NCBI Taxonomy" id="1615494"/>
    <lineage>
        <taxon>Bacteria</taxon>
        <taxon>Pseudomonadati</taxon>
        <taxon>Pseudomonadota</taxon>
        <taxon>Gammaproteobacteria</taxon>
        <taxon>Enterobacterales</taxon>
        <taxon>Erwiniaceae</taxon>
        <taxon>Mixta</taxon>
    </lineage>
</organism>
<dbReference type="Pfam" id="PF06965">
    <property type="entry name" value="Na_H_antiport_1"/>
    <property type="match status" value="1"/>
</dbReference>
<keyword evidence="7" id="KW-0915">Sodium</keyword>
<sequence length="383" mass="40392">MVKRFFTGEASGGIVLIAAAVVAMLLANLTTTQHLYASLLAMPVEFRFGELHINKDLLLWINDALMAVFFLSIGLEVKREMINGALAGREKAMFPLIAALGGMLVPGLIFLLLNGSDAAIRSGWAVPTATDIAFALGVLALLGSRVPPALKIFLMALAIIDDLGAIVIIALFYTHDLSLLSLMIAAAAIIVLALLNRFNVRRTSVYMLVGIILWIAVLKSGVHATLAGVIVGFFVPLAEKQGKSPARELEHGLHPWVTWLILPLFAFANAGVALDGVALGDLFSLLPLGIILGLFIGKPLGITLFCWLGIRLGIAKLPQGSSLGNIAATGVLCGIGFTMSIFIASLAYGGLDAELMVLAKLGILCGSLLSAVAGYLLLRSRLS</sequence>
<feature type="transmembrane region" description="Helical" evidence="7">
    <location>
        <begin position="12"/>
        <end position="37"/>
    </location>
</feature>
<proteinExistence type="inferred from homology"/>
<evidence type="ECO:0000256" key="1">
    <source>
        <dbReference type="ARBA" id="ARBA00004429"/>
    </source>
</evidence>
<evidence type="ECO:0000256" key="4">
    <source>
        <dbReference type="ARBA" id="ARBA00022989"/>
    </source>
</evidence>
<keyword evidence="4 7" id="KW-1133">Transmembrane helix</keyword>
<dbReference type="KEGG" id="mint:C7M51_04324"/>
<dbReference type="PANTHER" id="PTHR30341:SF0">
    <property type="entry name" value="NA(+)_H(+) ANTIPORTER NHAA"/>
    <property type="match status" value="1"/>
</dbReference>
<feature type="transmembrane region" description="Helical" evidence="7">
    <location>
        <begin position="125"/>
        <end position="143"/>
    </location>
</feature>
<feature type="transmembrane region" description="Helical" evidence="7">
    <location>
        <begin position="205"/>
        <end position="236"/>
    </location>
</feature>
<comment type="function">
    <text evidence="7">Na(+)/H(+) antiporter that extrudes sodium in exchange for external protons.</text>
</comment>
<dbReference type="NCBIfam" id="TIGR00773">
    <property type="entry name" value="NhaA"/>
    <property type="match status" value="1"/>
</dbReference>
<keyword evidence="2 7" id="KW-1003">Cell membrane</keyword>
<dbReference type="HAMAP" id="MF_01844">
    <property type="entry name" value="NhaA"/>
    <property type="match status" value="1"/>
</dbReference>
<protein>
    <recommendedName>
        <fullName evidence="7">Na(+)/H(+) antiporter NhaA</fullName>
    </recommendedName>
    <alternativeName>
        <fullName evidence="7">Sodium/proton antiporter NhaA</fullName>
    </alternativeName>
</protein>
<keyword evidence="7" id="KW-0050">Antiport</keyword>
<evidence type="ECO:0000256" key="6">
    <source>
        <dbReference type="ARBA" id="ARBA00023201"/>
    </source>
</evidence>
<gene>
    <name evidence="7 8" type="primary">nhaA</name>
    <name evidence="8" type="ORF">C7M51_04324</name>
</gene>
<feature type="transmembrane region" description="Helical" evidence="7">
    <location>
        <begin position="285"/>
        <end position="310"/>
    </location>
</feature>
<comment type="catalytic activity">
    <reaction evidence="7">
        <text>Na(+)(in) + 2 H(+)(out) = Na(+)(out) + 2 H(+)(in)</text>
        <dbReference type="Rhea" id="RHEA:29251"/>
        <dbReference type="ChEBI" id="CHEBI:15378"/>
        <dbReference type="ChEBI" id="CHEBI:29101"/>
    </reaction>
</comment>
<keyword evidence="7" id="KW-0406">Ion transport</keyword>
<feature type="transmembrane region" description="Helical" evidence="7">
    <location>
        <begin position="152"/>
        <end position="173"/>
    </location>
</feature>
<evidence type="ECO:0000256" key="2">
    <source>
        <dbReference type="ARBA" id="ARBA00022475"/>
    </source>
</evidence>
<feature type="transmembrane region" description="Helical" evidence="7">
    <location>
        <begin position="322"/>
        <end position="348"/>
    </location>
</feature>
<dbReference type="NCBIfam" id="NF007111">
    <property type="entry name" value="PRK09560.1"/>
    <property type="match status" value="1"/>
</dbReference>
<dbReference type="InterPro" id="IPR023171">
    <property type="entry name" value="Na/H_antiporter_dom_sf"/>
</dbReference>
<dbReference type="RefSeq" id="WP_160623504.1">
    <property type="nucleotide sequence ID" value="NZ_CP028271.1"/>
</dbReference>
<dbReference type="Proteomes" id="UP000464053">
    <property type="component" value="Chromosome"/>
</dbReference>
<evidence type="ECO:0000256" key="5">
    <source>
        <dbReference type="ARBA" id="ARBA00023136"/>
    </source>
</evidence>
<comment type="similarity">
    <text evidence="7">Belongs to the NhaA Na(+)/H(+) (TC 2.A.33) antiporter family.</text>
</comment>
<dbReference type="EMBL" id="CP028271">
    <property type="protein sequence ID" value="QHM73963.1"/>
    <property type="molecule type" value="Genomic_DNA"/>
</dbReference>
<dbReference type="GO" id="GO:0015385">
    <property type="term" value="F:sodium:proton antiporter activity"/>
    <property type="evidence" value="ECO:0007669"/>
    <property type="project" value="UniProtKB-UniRule"/>
</dbReference>
<dbReference type="PANTHER" id="PTHR30341">
    <property type="entry name" value="SODIUM ION/PROTON ANTIPORTER NHAA-RELATED"/>
    <property type="match status" value="1"/>
</dbReference>
<dbReference type="Gene3D" id="1.20.1530.10">
    <property type="entry name" value="Na+/H+ antiporter like domain"/>
    <property type="match status" value="1"/>
</dbReference>
<feature type="transmembrane region" description="Helical" evidence="7">
    <location>
        <begin position="57"/>
        <end position="75"/>
    </location>
</feature>
<dbReference type="InterPro" id="IPR004670">
    <property type="entry name" value="NhaA"/>
</dbReference>
<keyword evidence="3 7" id="KW-0812">Transmembrane</keyword>
<feature type="transmembrane region" description="Helical" evidence="7">
    <location>
        <begin position="256"/>
        <end position="278"/>
    </location>
</feature>
<dbReference type="NCBIfam" id="NF007112">
    <property type="entry name" value="PRK09561.1"/>
    <property type="match status" value="1"/>
</dbReference>
<accession>A0A6P1Q5L4</accession>
<keyword evidence="6 7" id="KW-0739">Sodium transport</keyword>
<dbReference type="OrthoDB" id="9808135at2"/>
<dbReference type="GO" id="GO:0005886">
    <property type="term" value="C:plasma membrane"/>
    <property type="evidence" value="ECO:0007669"/>
    <property type="project" value="UniProtKB-SubCell"/>
</dbReference>
<reference evidence="8 9" key="1">
    <citation type="submission" date="2018-03" db="EMBL/GenBank/DDBJ databases">
        <title>Pantoea intestinalis SRCM103226 isolated form the mealworm.</title>
        <authorList>
            <person name="Jeong D.-Y."/>
            <person name="Kim J.W."/>
        </authorList>
    </citation>
    <scope>NUCLEOTIDE SEQUENCE [LARGE SCALE GENOMIC DNA]</scope>
    <source>
        <strain evidence="8 9">SRCM103226</strain>
    </source>
</reference>
<evidence type="ECO:0000313" key="9">
    <source>
        <dbReference type="Proteomes" id="UP000464053"/>
    </source>
</evidence>
<keyword evidence="9" id="KW-1185">Reference proteome</keyword>